<keyword evidence="4" id="KW-0671">Queuosine biosynthesis</keyword>
<dbReference type="NCBIfam" id="TIGR00449">
    <property type="entry name" value="tgt_general"/>
    <property type="match status" value="1"/>
</dbReference>
<evidence type="ECO:0000259" key="5">
    <source>
        <dbReference type="Pfam" id="PF01702"/>
    </source>
</evidence>
<dbReference type="Pfam" id="PF01702">
    <property type="entry name" value="TGT"/>
    <property type="match status" value="1"/>
</dbReference>
<feature type="binding site" evidence="4">
    <location>
        <position position="174"/>
    </location>
    <ligand>
        <name>substrate</name>
    </ligand>
</feature>
<feature type="active site" description="Nucleophile" evidence="4">
    <location>
        <position position="297"/>
    </location>
</feature>
<feature type="binding site" evidence="4">
    <location>
        <position position="337"/>
    </location>
    <ligand>
        <name>Zn(2+)</name>
        <dbReference type="ChEBI" id="CHEBI:29105"/>
    </ligand>
</feature>
<feature type="domain" description="tRNA-guanine(15) transglycosylase-like" evidence="5">
    <location>
        <begin position="42"/>
        <end position="399"/>
    </location>
</feature>
<accession>W5SPE6</accession>
<comment type="similarity">
    <text evidence="4">Belongs to the queuine tRNA-ribosyltransferase family.</text>
</comment>
<feature type="region of interest" description="RNA binding; important for wobble base 34 recognition" evidence="4">
    <location>
        <begin position="302"/>
        <end position="306"/>
    </location>
</feature>
<evidence type="ECO:0000256" key="3">
    <source>
        <dbReference type="ARBA" id="ARBA00022694"/>
    </source>
</evidence>
<feature type="binding site" evidence="4">
    <location>
        <position position="247"/>
    </location>
    <ligand>
        <name>substrate</name>
    </ligand>
</feature>
<dbReference type="InterPro" id="IPR036511">
    <property type="entry name" value="TGT-like_sf"/>
</dbReference>
<dbReference type="Proteomes" id="UP000019262">
    <property type="component" value="Chromosome"/>
</dbReference>
<dbReference type="GO" id="GO:0008479">
    <property type="term" value="F:tRNA-guanosine(34) queuine transglycosylase activity"/>
    <property type="evidence" value="ECO:0007669"/>
    <property type="project" value="UniProtKB-UniRule"/>
</dbReference>
<name>W5SPE6_BORAN</name>
<gene>
    <name evidence="4" type="primary">tgt</name>
    <name evidence="6" type="ORF">BAN_0034300</name>
</gene>
<feature type="binding site" evidence="4">
    <location>
        <position position="335"/>
    </location>
    <ligand>
        <name>Zn(2+)</name>
        <dbReference type="ChEBI" id="CHEBI:29105"/>
    </ligand>
</feature>
<dbReference type="eggNOG" id="COG0343">
    <property type="taxonomic scope" value="Bacteria"/>
</dbReference>
<keyword evidence="3 4" id="KW-0819">tRNA processing</keyword>
<proteinExistence type="inferred from homology"/>
<feature type="binding site" evidence="4">
    <location>
        <begin position="120"/>
        <end position="124"/>
    </location>
    <ligand>
        <name>substrate</name>
    </ligand>
</feature>
<dbReference type="NCBIfam" id="TIGR00430">
    <property type="entry name" value="Q_tRNA_tgt"/>
    <property type="match status" value="1"/>
</dbReference>
<dbReference type="PATRIC" id="fig|1313293.3.peg.829"/>
<feature type="binding site" evidence="4">
    <location>
        <position position="220"/>
    </location>
    <ligand>
        <name>substrate</name>
    </ligand>
</feature>
<dbReference type="UniPathway" id="UPA00392"/>
<dbReference type="InterPro" id="IPR050076">
    <property type="entry name" value="ArchSynthase1/Queuine_TRR"/>
</dbReference>
<evidence type="ECO:0000313" key="6">
    <source>
        <dbReference type="EMBL" id="AHH08780.1"/>
    </source>
</evidence>
<comment type="function">
    <text evidence="4">Catalyzes the base-exchange of a guanine (G) residue with the queuine precursor 7-aminomethyl-7-deazaguanine (PreQ1) at position 34 (anticodon wobble position) in tRNAs with GU(N) anticodons (tRNA-Asp, -Asn, -His and -Tyr). Catalysis occurs through a double-displacement mechanism. The nucleophile active site attacks the C1' of nucleotide 34 to detach the guanine base from the RNA, forming a covalent enzyme-RNA intermediate. The proton acceptor active site deprotonates the incoming PreQ1, allowing a nucleophilic attack on the C1' of the ribose to form the product. After dissociation, two additional enzymatic reactions on the tRNA convert PreQ1 to queuine (Q), resulting in the hypermodified nucleoside queuosine (7-(((4,5-cis-dihydroxy-2-cyclopenten-1-yl)amino)methyl)-7-deazaguanosine).</text>
</comment>
<dbReference type="AlphaFoldDB" id="W5SPE6"/>
<feature type="binding site" evidence="4">
    <location>
        <position position="366"/>
    </location>
    <ligand>
        <name>Zn(2+)</name>
        <dbReference type="ChEBI" id="CHEBI:29105"/>
    </ligand>
</feature>
<evidence type="ECO:0000256" key="1">
    <source>
        <dbReference type="ARBA" id="ARBA00022676"/>
    </source>
</evidence>
<comment type="pathway">
    <text evidence="4">tRNA modification; tRNA-queuosine biosynthesis.</text>
</comment>
<evidence type="ECO:0000313" key="7">
    <source>
        <dbReference type="Proteomes" id="UP000019262"/>
    </source>
</evidence>
<dbReference type="InterPro" id="IPR004803">
    <property type="entry name" value="TGT"/>
</dbReference>
<dbReference type="InterPro" id="IPR002616">
    <property type="entry name" value="tRNA_ribo_trans-like"/>
</dbReference>
<organism evidence="6 7">
    <name type="scientific">Borrelia anserina BA2</name>
    <dbReference type="NCBI Taxonomy" id="1313293"/>
    <lineage>
        <taxon>Bacteria</taxon>
        <taxon>Pseudomonadati</taxon>
        <taxon>Spirochaetota</taxon>
        <taxon>Spirochaetia</taxon>
        <taxon>Spirochaetales</taxon>
        <taxon>Borreliaceae</taxon>
        <taxon>Borrelia</taxon>
    </lineage>
</organism>
<protein>
    <recommendedName>
        <fullName evidence="4">Queuine tRNA-ribosyltransferase</fullName>
        <ecNumber evidence="4">2.4.2.29</ecNumber>
    </recommendedName>
    <alternativeName>
        <fullName evidence="4">Guanine insertion enzyme</fullName>
    </alternativeName>
    <alternativeName>
        <fullName evidence="4">tRNA-guanine transglycosylase</fullName>
    </alternativeName>
</protein>
<evidence type="ECO:0000256" key="2">
    <source>
        <dbReference type="ARBA" id="ARBA00022679"/>
    </source>
</evidence>
<comment type="cofactor">
    <cofactor evidence="4">
        <name>Zn(2+)</name>
        <dbReference type="ChEBI" id="CHEBI:29105"/>
    </cofactor>
    <text evidence="4">Binds 1 zinc ion per subunit.</text>
</comment>
<keyword evidence="2 4" id="KW-0808">Transferase</keyword>
<feature type="region of interest" description="RNA binding" evidence="4">
    <location>
        <begin position="278"/>
        <end position="284"/>
    </location>
</feature>
<dbReference type="EC" id="2.4.2.29" evidence="4"/>
<dbReference type="GO" id="GO:0046872">
    <property type="term" value="F:metal ion binding"/>
    <property type="evidence" value="ECO:0007669"/>
    <property type="project" value="UniProtKB-KW"/>
</dbReference>
<dbReference type="PANTHER" id="PTHR46499:SF1">
    <property type="entry name" value="QUEUINE TRNA-RIBOSYLTRANSFERASE"/>
    <property type="match status" value="1"/>
</dbReference>
<keyword evidence="4" id="KW-0862">Zinc</keyword>
<evidence type="ECO:0000256" key="4">
    <source>
        <dbReference type="HAMAP-Rule" id="MF_00168"/>
    </source>
</evidence>
<dbReference type="GO" id="GO:0008616">
    <property type="term" value="P:tRNA queuosine(34) biosynthetic process"/>
    <property type="evidence" value="ECO:0007669"/>
    <property type="project" value="UniProtKB-UniRule"/>
</dbReference>
<reference evidence="6 7" key="1">
    <citation type="submission" date="2013-04" db="EMBL/GenBank/DDBJ databases">
        <title>Comparative Genomics of Relapsing Fever Spirochetes.</title>
        <authorList>
            <person name="Schwan T.G."/>
            <person name="Raffel S.J."/>
            <person name="Porcella S.F."/>
            <person name="Martens C.A."/>
            <person name="Bruno D.P."/>
            <person name="Rickefs S.M."/>
            <person name="Barbian K.B."/>
        </authorList>
    </citation>
    <scope>NUCLEOTIDE SEQUENCE [LARGE SCALE GENOMIC DNA]</scope>
    <source>
        <strain evidence="6 7">BA2</strain>
    </source>
</reference>
<dbReference type="HOGENOM" id="CLU_022060_0_1_12"/>
<dbReference type="SUPFAM" id="SSF51713">
    <property type="entry name" value="tRNA-guanine transglycosylase"/>
    <property type="match status" value="1"/>
</dbReference>
<dbReference type="PANTHER" id="PTHR46499">
    <property type="entry name" value="QUEUINE TRNA-RIBOSYLTRANSFERASE"/>
    <property type="match status" value="1"/>
</dbReference>
<keyword evidence="4" id="KW-0479">Metal-binding</keyword>
<dbReference type="HAMAP" id="MF_00168">
    <property type="entry name" value="Q_tRNA_Tgt"/>
    <property type="match status" value="1"/>
</dbReference>
<dbReference type="Gene3D" id="3.20.20.105">
    <property type="entry name" value="Queuine tRNA-ribosyltransferase-like"/>
    <property type="match status" value="1"/>
</dbReference>
<comment type="subunit">
    <text evidence="4">Homodimer. Within each dimer, one monomer is responsible for RNA recognition and catalysis, while the other monomer binds to the replacement base PreQ1.</text>
</comment>
<dbReference type="GO" id="GO:0005829">
    <property type="term" value="C:cytosol"/>
    <property type="evidence" value="ECO:0007669"/>
    <property type="project" value="TreeGrafter"/>
</dbReference>
<sequence>MQVRYLLFCLLLLILSFIILYVSSGFFGSFMFNILRTDRSSAARVGILELPHGKVTTPCFMPVGTVGTMKALKHDVLDKLGCNLMLANTYHLYLRPGIDVIKEYGSLHSFTTWDKNFLTDSGGFQVFSLSNLRKIEIEGVNFKSHIDGSNHYFTPESVFKMQEIFESDIIMALDICSSYGIDYSEASLYTNITTSWARRTLRAYENRKEGYNGLLFLITQGNFFKDLRKMSTEAILELNSPGIAIGGISVGEPRDKYLEILEYNSSLIPKDKPRYVMGIGTPHYILDAIYYGIDIFDCVNPTRIARHGSLLTDNGILRIKRAEFNVDTCPVEKDCSCSLCTRYSRGYLRHLIKSGETLGVMLASEHNIHYMFRLIQKARDAIMNDNFTKFRKLYLNKYDEGNLNE</sequence>
<comment type="catalytic activity">
    <reaction evidence="4">
        <text>7-aminomethyl-7-carbaguanine + guanosine(34) in tRNA = 7-aminomethyl-7-carbaguanosine(34) in tRNA + guanine</text>
        <dbReference type="Rhea" id="RHEA:24104"/>
        <dbReference type="Rhea" id="RHEA-COMP:10341"/>
        <dbReference type="Rhea" id="RHEA-COMP:10342"/>
        <dbReference type="ChEBI" id="CHEBI:16235"/>
        <dbReference type="ChEBI" id="CHEBI:58703"/>
        <dbReference type="ChEBI" id="CHEBI:74269"/>
        <dbReference type="ChEBI" id="CHEBI:82833"/>
        <dbReference type="EC" id="2.4.2.29"/>
    </reaction>
</comment>
<dbReference type="EMBL" id="CP005829">
    <property type="protein sequence ID" value="AHH08780.1"/>
    <property type="molecule type" value="Genomic_DNA"/>
</dbReference>
<feature type="binding site" evidence="4">
    <location>
        <position position="340"/>
    </location>
    <ligand>
        <name>Zn(2+)</name>
        <dbReference type="ChEBI" id="CHEBI:29105"/>
    </ligand>
</feature>
<feature type="active site" description="Proton acceptor" evidence="4">
    <location>
        <position position="120"/>
    </location>
</feature>
<keyword evidence="1 4" id="KW-0328">Glycosyltransferase</keyword>